<gene>
    <name evidence="7" type="ORF">SAMN04489812_3071</name>
</gene>
<dbReference type="SMART" id="SM00226">
    <property type="entry name" value="LMWPc"/>
    <property type="match status" value="1"/>
</dbReference>
<evidence type="ECO:0000256" key="1">
    <source>
        <dbReference type="ARBA" id="ARBA00011063"/>
    </source>
</evidence>
<evidence type="ECO:0000256" key="3">
    <source>
        <dbReference type="ARBA" id="ARBA00022801"/>
    </source>
</evidence>
<sequence>MSSTAAVPSDLSVVFVCWGNICRSPIAERVAERVAEEGGLTGVRFTSAATSTEELGEPMDPRAADVLRRHGYRSTDHVAHQISRRELDDADLVIAMESLHIDRMRRIGDVSRVRLLTDFDPDAEPGAGVPDPWYGGAEGFEDTLAAVEAAMPGVLDRVGELAASRTR</sequence>
<dbReference type="AlphaFoldDB" id="A0A1H1V5C7"/>
<dbReference type="InterPro" id="IPR017867">
    <property type="entry name" value="Tyr_phospatase_low_mol_wt"/>
</dbReference>
<evidence type="ECO:0000313" key="7">
    <source>
        <dbReference type="EMBL" id="SDS79912.1"/>
    </source>
</evidence>
<organism evidence="7 8">
    <name type="scientific">Microlunatus soli</name>
    <dbReference type="NCBI Taxonomy" id="630515"/>
    <lineage>
        <taxon>Bacteria</taxon>
        <taxon>Bacillati</taxon>
        <taxon>Actinomycetota</taxon>
        <taxon>Actinomycetes</taxon>
        <taxon>Propionibacteriales</taxon>
        <taxon>Propionibacteriaceae</taxon>
        <taxon>Microlunatus</taxon>
    </lineage>
</organism>
<dbReference type="Gene3D" id="3.40.50.2300">
    <property type="match status" value="1"/>
</dbReference>
<protein>
    <recommendedName>
        <fullName evidence="2">protein-tyrosine-phosphatase</fullName>
        <ecNumber evidence="2">3.1.3.48</ecNumber>
    </recommendedName>
</protein>
<dbReference type="CDD" id="cd16343">
    <property type="entry name" value="LMWPTP"/>
    <property type="match status" value="1"/>
</dbReference>
<feature type="active site" evidence="5">
    <location>
        <position position="23"/>
    </location>
</feature>
<dbReference type="InterPro" id="IPR023485">
    <property type="entry name" value="Ptyr_pPase"/>
</dbReference>
<name>A0A1H1V5C7_9ACTN</name>
<dbReference type="SUPFAM" id="SSF52788">
    <property type="entry name" value="Phosphotyrosine protein phosphatases I"/>
    <property type="match status" value="1"/>
</dbReference>
<evidence type="ECO:0000259" key="6">
    <source>
        <dbReference type="SMART" id="SM00226"/>
    </source>
</evidence>
<keyword evidence="3" id="KW-0378">Hydrolase</keyword>
<keyword evidence="8" id="KW-1185">Reference proteome</keyword>
<feature type="active site" description="Proton donor" evidence="5">
    <location>
        <position position="131"/>
    </location>
</feature>
<dbReference type="PANTHER" id="PTHR11717">
    <property type="entry name" value="LOW MOLECULAR WEIGHT PROTEIN TYROSINE PHOSPHATASE"/>
    <property type="match status" value="1"/>
</dbReference>
<keyword evidence="4" id="KW-0904">Protein phosphatase</keyword>
<dbReference type="InterPro" id="IPR036196">
    <property type="entry name" value="Ptyr_pPase_sf"/>
</dbReference>
<reference evidence="7 8" key="1">
    <citation type="submission" date="2016-10" db="EMBL/GenBank/DDBJ databases">
        <authorList>
            <person name="de Groot N.N."/>
        </authorList>
    </citation>
    <scope>NUCLEOTIDE SEQUENCE [LARGE SCALE GENOMIC DNA]</scope>
    <source>
        <strain evidence="7 8">DSM 21800</strain>
    </source>
</reference>
<dbReference type="GO" id="GO:0004725">
    <property type="term" value="F:protein tyrosine phosphatase activity"/>
    <property type="evidence" value="ECO:0007669"/>
    <property type="project" value="UniProtKB-EC"/>
</dbReference>
<dbReference type="PRINTS" id="PR00719">
    <property type="entry name" value="LMWPTPASE"/>
</dbReference>
<comment type="similarity">
    <text evidence="1">Belongs to the low molecular weight phosphotyrosine protein phosphatase family.</text>
</comment>
<feature type="domain" description="Phosphotyrosine protein phosphatase I" evidence="6">
    <location>
        <begin position="11"/>
        <end position="157"/>
    </location>
</feature>
<dbReference type="Pfam" id="PF01451">
    <property type="entry name" value="LMWPc"/>
    <property type="match status" value="1"/>
</dbReference>
<dbReference type="EMBL" id="LT629772">
    <property type="protein sequence ID" value="SDS79912.1"/>
    <property type="molecule type" value="Genomic_DNA"/>
</dbReference>
<dbReference type="InterPro" id="IPR050438">
    <property type="entry name" value="LMW_PTPase"/>
</dbReference>
<evidence type="ECO:0000256" key="2">
    <source>
        <dbReference type="ARBA" id="ARBA00013064"/>
    </source>
</evidence>
<evidence type="ECO:0000313" key="8">
    <source>
        <dbReference type="Proteomes" id="UP000199103"/>
    </source>
</evidence>
<dbReference type="Proteomes" id="UP000199103">
    <property type="component" value="Chromosome I"/>
</dbReference>
<evidence type="ECO:0000256" key="4">
    <source>
        <dbReference type="ARBA" id="ARBA00022912"/>
    </source>
</evidence>
<feature type="active site" description="Nucleophile" evidence="5">
    <location>
        <position position="17"/>
    </location>
</feature>
<accession>A0A1H1V5C7</accession>
<dbReference type="PANTHER" id="PTHR11717:SF7">
    <property type="entry name" value="LOW MOLECULAR WEIGHT PHOSPHOTYROSINE PROTEIN PHOSPHATASE"/>
    <property type="match status" value="1"/>
</dbReference>
<evidence type="ECO:0000256" key="5">
    <source>
        <dbReference type="PIRSR" id="PIRSR617867-1"/>
    </source>
</evidence>
<dbReference type="STRING" id="630515.SAMN04489812_3071"/>
<proteinExistence type="inferred from homology"/>
<dbReference type="EC" id="3.1.3.48" evidence="2"/>